<dbReference type="EMBL" id="CADILE010000001">
    <property type="protein sequence ID" value="CAB3825358.1"/>
    <property type="molecule type" value="Genomic_DNA"/>
</dbReference>
<keyword evidence="6" id="KW-1185">Reference proteome</keyword>
<gene>
    <name evidence="4" type="ORF">HGQ98_07880</name>
    <name evidence="2" type="ORF">LMG3328_00486</name>
    <name evidence="3" type="ORF">LMG7053_01053</name>
</gene>
<protein>
    <submittedName>
        <fullName evidence="4">Gamma-glutamylcyclotransferase</fullName>
    </submittedName>
</protein>
<evidence type="ECO:0000313" key="4">
    <source>
        <dbReference type="EMBL" id="NMU89773.1"/>
    </source>
</evidence>
<evidence type="ECO:0000313" key="3">
    <source>
        <dbReference type="EMBL" id="CAB3941926.1"/>
    </source>
</evidence>
<reference evidence="4 7" key="1">
    <citation type="submission" date="2020-04" db="EMBL/GenBank/DDBJ databases">
        <title>Achromobacter ruhlandii genome sequencing and assembly.</title>
        <authorList>
            <person name="Martins R.C.R."/>
            <person name="Perdigao-Neto L.V."/>
            <person name="Levin A.S.S."/>
            <person name="Costa S.F."/>
        </authorList>
    </citation>
    <scope>NUCLEOTIDE SEQUENCE [LARGE SCALE GENOMIC DNA]</scope>
    <source>
        <strain evidence="4 7">9035ralo</strain>
    </source>
</reference>
<evidence type="ECO:0000313" key="5">
    <source>
        <dbReference type="Proteomes" id="UP000494122"/>
    </source>
</evidence>
<evidence type="ECO:0000313" key="6">
    <source>
        <dbReference type="Proteomes" id="UP000494161"/>
    </source>
</evidence>
<dbReference type="InterPro" id="IPR013024">
    <property type="entry name" value="GGCT-like"/>
</dbReference>
<dbReference type="AlphaFoldDB" id="A0A1D8IH41"/>
<feature type="domain" description="Gamma-glutamylcyclotransferase AIG2-like" evidence="1">
    <location>
        <begin position="11"/>
        <end position="116"/>
    </location>
</feature>
<dbReference type="GeneID" id="55562920"/>
<dbReference type="InterPro" id="IPR036568">
    <property type="entry name" value="GGCT-like_sf"/>
</dbReference>
<dbReference type="Proteomes" id="UP000494122">
    <property type="component" value="Unassembled WGS sequence"/>
</dbReference>
<keyword evidence="4" id="KW-0808">Transferase</keyword>
<name>A0A1D8IH41_9BURK</name>
<dbReference type="Proteomes" id="UP000542405">
    <property type="component" value="Unassembled WGS sequence"/>
</dbReference>
<dbReference type="SUPFAM" id="SSF110857">
    <property type="entry name" value="Gamma-glutamyl cyclotransferase-like"/>
    <property type="match status" value="1"/>
</dbReference>
<dbReference type="Proteomes" id="UP000494161">
    <property type="component" value="Unassembled WGS sequence"/>
</dbReference>
<dbReference type="RefSeq" id="WP_049071971.1">
    <property type="nucleotide sequence ID" value="NZ_CADIJL010000001.1"/>
</dbReference>
<sequence>MPESNETHVLLFSYGTLQDKAVQRANFGRELTGRADAMTGYVQRWVDITDPEVIKTSGLARHPIVYASYDPKDEVPGMVFEITQQELEAADRYEVSDYKRVSVLLKSGVHAWVYIKA</sequence>
<dbReference type="EMBL" id="JABBZE010000053">
    <property type="protein sequence ID" value="NMU89773.1"/>
    <property type="molecule type" value="Genomic_DNA"/>
</dbReference>
<proteinExistence type="predicted"/>
<dbReference type="EMBL" id="CADILJ010000005">
    <property type="protein sequence ID" value="CAB3941926.1"/>
    <property type="molecule type" value="Genomic_DNA"/>
</dbReference>
<dbReference type="CDD" id="cd06661">
    <property type="entry name" value="GGCT_like"/>
    <property type="match status" value="1"/>
</dbReference>
<evidence type="ECO:0000313" key="7">
    <source>
        <dbReference type="Proteomes" id="UP000542405"/>
    </source>
</evidence>
<accession>A0A1D8IH41</accession>
<reference evidence="5 6" key="2">
    <citation type="submission" date="2020-04" db="EMBL/GenBank/DDBJ databases">
        <authorList>
            <person name="De Canck E."/>
        </authorList>
    </citation>
    <scope>NUCLEOTIDE SEQUENCE [LARGE SCALE GENOMIC DNA]</scope>
    <source>
        <strain evidence="2 5">LMG 3328</strain>
        <strain evidence="3 6">LMG 7053</strain>
    </source>
</reference>
<dbReference type="Pfam" id="PF06094">
    <property type="entry name" value="GGACT"/>
    <property type="match status" value="1"/>
</dbReference>
<dbReference type="GO" id="GO:0016740">
    <property type="term" value="F:transferase activity"/>
    <property type="evidence" value="ECO:0007669"/>
    <property type="project" value="UniProtKB-KW"/>
</dbReference>
<dbReference type="Gene3D" id="3.10.490.10">
    <property type="entry name" value="Gamma-glutamyl cyclotransferase-like"/>
    <property type="match status" value="1"/>
</dbReference>
<evidence type="ECO:0000313" key="2">
    <source>
        <dbReference type="EMBL" id="CAB3825358.1"/>
    </source>
</evidence>
<evidence type="ECO:0000259" key="1">
    <source>
        <dbReference type="Pfam" id="PF06094"/>
    </source>
</evidence>
<organism evidence="4 7">
    <name type="scientific">Achromobacter ruhlandii</name>
    <dbReference type="NCBI Taxonomy" id="72557"/>
    <lineage>
        <taxon>Bacteria</taxon>
        <taxon>Pseudomonadati</taxon>
        <taxon>Pseudomonadota</taxon>
        <taxon>Betaproteobacteria</taxon>
        <taxon>Burkholderiales</taxon>
        <taxon>Alcaligenaceae</taxon>
        <taxon>Achromobacter</taxon>
    </lineage>
</organism>
<dbReference type="InterPro" id="IPR009288">
    <property type="entry name" value="AIG2-like_dom"/>
</dbReference>